<proteinExistence type="predicted"/>
<dbReference type="Proteomes" id="UP000712600">
    <property type="component" value="Unassembled WGS sequence"/>
</dbReference>
<sequence>MSCLLAMMIPTELVTFIAHAPTSETDDAFFSLSAFSISRFGFGSGSHRYQIQRELHQIWISIYLQNVGRRKKMMRSGGEGVTVSMVSSSSTDDDMCLSFDAFFLLFII</sequence>
<name>A0A8S9RCR7_BRACR</name>
<reference evidence="1" key="1">
    <citation type="submission" date="2019-12" db="EMBL/GenBank/DDBJ databases">
        <title>Genome sequencing and annotation of Brassica cretica.</title>
        <authorList>
            <person name="Studholme D.J."/>
            <person name="Sarris P."/>
        </authorList>
    </citation>
    <scope>NUCLEOTIDE SEQUENCE</scope>
    <source>
        <strain evidence="1">PFS-109/04</strain>
        <tissue evidence="1">Leaf</tissue>
    </source>
</reference>
<dbReference type="AlphaFoldDB" id="A0A8S9RCR7"/>
<evidence type="ECO:0000313" key="2">
    <source>
        <dbReference type="Proteomes" id="UP000712600"/>
    </source>
</evidence>
<accession>A0A8S9RCR7</accession>
<dbReference type="EMBL" id="QGKX02000095">
    <property type="protein sequence ID" value="KAF3570556.1"/>
    <property type="molecule type" value="Genomic_DNA"/>
</dbReference>
<protein>
    <submittedName>
        <fullName evidence="1">Uncharacterized protein</fullName>
    </submittedName>
</protein>
<organism evidence="1 2">
    <name type="scientific">Brassica cretica</name>
    <name type="common">Mustard</name>
    <dbReference type="NCBI Taxonomy" id="69181"/>
    <lineage>
        <taxon>Eukaryota</taxon>
        <taxon>Viridiplantae</taxon>
        <taxon>Streptophyta</taxon>
        <taxon>Embryophyta</taxon>
        <taxon>Tracheophyta</taxon>
        <taxon>Spermatophyta</taxon>
        <taxon>Magnoliopsida</taxon>
        <taxon>eudicotyledons</taxon>
        <taxon>Gunneridae</taxon>
        <taxon>Pentapetalae</taxon>
        <taxon>rosids</taxon>
        <taxon>malvids</taxon>
        <taxon>Brassicales</taxon>
        <taxon>Brassicaceae</taxon>
        <taxon>Brassiceae</taxon>
        <taxon>Brassica</taxon>
    </lineage>
</organism>
<gene>
    <name evidence="1" type="ORF">F2Q69_00061157</name>
</gene>
<evidence type="ECO:0000313" key="1">
    <source>
        <dbReference type="EMBL" id="KAF3570556.1"/>
    </source>
</evidence>
<comment type="caution">
    <text evidence="1">The sequence shown here is derived from an EMBL/GenBank/DDBJ whole genome shotgun (WGS) entry which is preliminary data.</text>
</comment>